<feature type="region of interest" description="Disordered" evidence="1">
    <location>
        <begin position="398"/>
        <end position="489"/>
    </location>
</feature>
<dbReference type="GO" id="GO:0008289">
    <property type="term" value="F:lipid binding"/>
    <property type="evidence" value="ECO:0007669"/>
    <property type="project" value="InterPro"/>
</dbReference>
<feature type="compositionally biased region" description="Basic and acidic residues" evidence="1">
    <location>
        <begin position="427"/>
        <end position="437"/>
    </location>
</feature>
<evidence type="ECO:0000313" key="4">
    <source>
        <dbReference type="WBParaSite" id="jg10864"/>
    </source>
</evidence>
<dbReference type="PANTHER" id="PTHR10504:SF134">
    <property type="entry name" value="BPI2 DOMAIN-CONTAINING PROTEIN"/>
    <property type="match status" value="1"/>
</dbReference>
<sequence length="873" mass="97567">MYFQHPLRHANYIFFAILFCRNVAQNHDGSSESEASTPIRTQPLPPRSPTLNAGRSPRPIRPNSGEAFVRSNETFLTNFQQQEVLPFANSTDNLTTINLIGRKEEPYVGITLRPLSPNLLLLNIFAFDVDITGLLNGNVQLLLTPVPVSGNIIVGSRQLSITAAFDLQKNQLKVPFLRMQSCELRSGFVNTHVSDLGLLTDSINLKYKTEMVTKAKEMITSTICNQIEQTIKAQVNERLRRMPRHISVATILSIFSKEDKCPPSTPQPCENNQQASFSATTETIRHDRRLTPKFYDYLHSQNYPFVQHWTQKIRRKRQSHNNRGQQLSHSSQSNNAKKTKEAQKDNDRGIATISEIIPEMEDEEDVEQEQLPKLSSNPKKPEMSKRHYVITSLSPKQTSALVNSSKEALKKSSSAVLQKRQRPKFRLRQEPENKSTDTNDSGEDTGSVEIFRRPDNSLEVRERVSNQKSRGELKKGKTNDTIKEEGKGTPVVNKDMGDLGVLLQFLDLNALGRIFIDLDFLDSSAGSDSFGVGINGDVFLKGPQPITYVNKGVREVLILASQGKLRKDNTSQASSFSSDKETPKDEKSKTDSTPQNNFDLQDMLELLQPPKLKFPNNSGADDIAKGSRKTLEMIFSELQPNLVLLQAHRARLLSVRLGPGSPFFGNLLKTTCSIDEICLSDSIPEAGERYPNKILEVQLETIRPPKISVTKDLAKLSFIGSATFLLADGTHQPIGRIPFATTIQLAVKMFRPDSPRLDVALNIIKLEILEDVDFFELSTETLRGFRDAIKGAIENTAKKVLVGGVDTRPLANKLKRYGLSKFGLSLLNGGLVLLQADVDVYKLVFEEDEETERTANNANFAQFQPPLTPPVFG</sequence>
<feature type="compositionally biased region" description="Polar residues" evidence="1">
    <location>
        <begin position="29"/>
        <end position="40"/>
    </location>
</feature>
<dbReference type="Gene3D" id="3.15.10.10">
    <property type="entry name" value="Bactericidal permeability-increasing protein, domain 1"/>
    <property type="match status" value="1"/>
</dbReference>
<feature type="compositionally biased region" description="Basic and acidic residues" evidence="1">
    <location>
        <begin position="578"/>
        <end position="590"/>
    </location>
</feature>
<name>A0A915CN49_9BILA</name>
<proteinExistence type="predicted"/>
<feature type="domain" description="Lipid-binding serum glycoprotein C-terminal" evidence="2">
    <location>
        <begin position="625"/>
        <end position="836"/>
    </location>
</feature>
<feature type="compositionally biased region" description="Polar residues" evidence="1">
    <location>
        <begin position="267"/>
        <end position="282"/>
    </location>
</feature>
<feature type="compositionally biased region" description="Basic and acidic residues" evidence="1">
    <location>
        <begin position="450"/>
        <end position="487"/>
    </location>
</feature>
<dbReference type="Pfam" id="PF02886">
    <property type="entry name" value="LBP_BPI_CETP_C"/>
    <property type="match status" value="1"/>
</dbReference>
<dbReference type="Proteomes" id="UP000887574">
    <property type="component" value="Unplaced"/>
</dbReference>
<feature type="region of interest" description="Disordered" evidence="1">
    <location>
        <begin position="259"/>
        <end position="284"/>
    </location>
</feature>
<dbReference type="GO" id="GO:0005615">
    <property type="term" value="C:extracellular space"/>
    <property type="evidence" value="ECO:0007669"/>
    <property type="project" value="TreeGrafter"/>
</dbReference>
<dbReference type="InterPro" id="IPR032942">
    <property type="entry name" value="BPI/LBP/Plunc"/>
</dbReference>
<evidence type="ECO:0000256" key="1">
    <source>
        <dbReference type="SAM" id="MobiDB-lite"/>
    </source>
</evidence>
<feature type="compositionally biased region" description="Polar residues" evidence="1">
    <location>
        <begin position="321"/>
        <end position="336"/>
    </location>
</feature>
<reference evidence="4" key="1">
    <citation type="submission" date="2022-11" db="UniProtKB">
        <authorList>
            <consortium name="WormBaseParasite"/>
        </authorList>
    </citation>
    <scope>IDENTIFICATION</scope>
</reference>
<dbReference type="AlphaFoldDB" id="A0A915CN49"/>
<protein>
    <submittedName>
        <fullName evidence="4">Lipid-binding serum glycoprotein C-terminal domain-containing protein</fullName>
    </submittedName>
</protein>
<feature type="compositionally biased region" description="Acidic residues" evidence="1">
    <location>
        <begin position="358"/>
        <end position="368"/>
    </location>
</feature>
<dbReference type="SMART" id="SM00329">
    <property type="entry name" value="BPI2"/>
    <property type="match status" value="1"/>
</dbReference>
<accession>A0A915CN49</accession>
<dbReference type="InterPro" id="IPR017943">
    <property type="entry name" value="Bactericidal_perm-incr_a/b_dom"/>
</dbReference>
<feature type="region of interest" description="Disordered" evidence="1">
    <location>
        <begin position="569"/>
        <end position="597"/>
    </location>
</feature>
<dbReference type="WBParaSite" id="jg10864">
    <property type="protein sequence ID" value="jg10864"/>
    <property type="gene ID" value="jg10864"/>
</dbReference>
<keyword evidence="3" id="KW-1185">Reference proteome</keyword>
<dbReference type="PANTHER" id="PTHR10504">
    <property type="entry name" value="BACTERICIDAL PERMEABILITY-INCREASING BPI PROTEIN-RELATED"/>
    <property type="match status" value="1"/>
</dbReference>
<evidence type="ECO:0000313" key="3">
    <source>
        <dbReference type="Proteomes" id="UP000887574"/>
    </source>
</evidence>
<dbReference type="InterPro" id="IPR001124">
    <property type="entry name" value="Lipid-bd_serum_glycop_C"/>
</dbReference>
<dbReference type="Gene3D" id="3.15.20.10">
    <property type="entry name" value="Bactericidal permeability-increasing protein, domain 2"/>
    <property type="match status" value="1"/>
</dbReference>
<feature type="region of interest" description="Disordered" evidence="1">
    <location>
        <begin position="312"/>
        <end position="385"/>
    </location>
</feature>
<evidence type="ECO:0000259" key="2">
    <source>
        <dbReference type="SMART" id="SM00329"/>
    </source>
</evidence>
<feature type="compositionally biased region" description="Basic and acidic residues" evidence="1">
    <location>
        <begin position="338"/>
        <end position="348"/>
    </location>
</feature>
<organism evidence="3 4">
    <name type="scientific">Ditylenchus dipsaci</name>
    <dbReference type="NCBI Taxonomy" id="166011"/>
    <lineage>
        <taxon>Eukaryota</taxon>
        <taxon>Metazoa</taxon>
        <taxon>Ecdysozoa</taxon>
        <taxon>Nematoda</taxon>
        <taxon>Chromadorea</taxon>
        <taxon>Rhabditida</taxon>
        <taxon>Tylenchina</taxon>
        <taxon>Tylenchomorpha</taxon>
        <taxon>Sphaerularioidea</taxon>
        <taxon>Anguinidae</taxon>
        <taxon>Anguininae</taxon>
        <taxon>Ditylenchus</taxon>
    </lineage>
</organism>
<dbReference type="SUPFAM" id="SSF55394">
    <property type="entry name" value="Bactericidal permeability-increasing protein, BPI"/>
    <property type="match status" value="2"/>
</dbReference>
<feature type="region of interest" description="Disordered" evidence="1">
    <location>
        <begin position="29"/>
        <end position="64"/>
    </location>
</feature>